<dbReference type="InterPro" id="IPR050121">
    <property type="entry name" value="Cytochrome_P450_monoxygenase"/>
</dbReference>
<name>A0A4Y9Z062_9AGAM</name>
<keyword evidence="5 9" id="KW-0479">Metal-binding</keyword>
<evidence type="ECO:0000256" key="2">
    <source>
        <dbReference type="ARBA" id="ARBA00005179"/>
    </source>
</evidence>
<dbReference type="STRING" id="205917.A0A4Y9Z062"/>
<dbReference type="PRINTS" id="PR00385">
    <property type="entry name" value="P450"/>
</dbReference>
<evidence type="ECO:0000313" key="12">
    <source>
        <dbReference type="Proteomes" id="UP000298327"/>
    </source>
</evidence>
<evidence type="ECO:0000256" key="5">
    <source>
        <dbReference type="ARBA" id="ARBA00022723"/>
    </source>
</evidence>
<dbReference type="GO" id="GO:0016705">
    <property type="term" value="F:oxidoreductase activity, acting on paired donors, with incorporation or reduction of molecular oxygen"/>
    <property type="evidence" value="ECO:0007669"/>
    <property type="project" value="InterPro"/>
</dbReference>
<keyword evidence="7 9" id="KW-0408">Iron</keyword>
<comment type="cofactor">
    <cofactor evidence="1 9">
        <name>heme</name>
        <dbReference type="ChEBI" id="CHEBI:30413"/>
    </cofactor>
</comment>
<keyword evidence="6 10" id="KW-0560">Oxidoreductase</keyword>
<dbReference type="InterPro" id="IPR036396">
    <property type="entry name" value="Cyt_P450_sf"/>
</dbReference>
<dbReference type="Proteomes" id="UP000298327">
    <property type="component" value="Unassembled WGS sequence"/>
</dbReference>
<dbReference type="InterPro" id="IPR017972">
    <property type="entry name" value="Cyt_P450_CS"/>
</dbReference>
<reference evidence="11 12" key="1">
    <citation type="submission" date="2019-02" db="EMBL/GenBank/DDBJ databases">
        <title>Genome sequencing of the rare red list fungi Dentipellis fragilis.</title>
        <authorList>
            <person name="Buettner E."/>
            <person name="Kellner H."/>
        </authorList>
    </citation>
    <scope>NUCLEOTIDE SEQUENCE [LARGE SCALE GENOMIC DNA]</scope>
    <source>
        <strain evidence="11 12">DSM 105465</strain>
    </source>
</reference>
<dbReference type="InterPro" id="IPR002401">
    <property type="entry name" value="Cyt_P450_E_grp-I"/>
</dbReference>
<comment type="pathway">
    <text evidence="2">Secondary metabolite biosynthesis.</text>
</comment>
<evidence type="ECO:0000256" key="4">
    <source>
        <dbReference type="ARBA" id="ARBA00022617"/>
    </source>
</evidence>
<dbReference type="PANTHER" id="PTHR24305:SF166">
    <property type="entry name" value="CYTOCHROME P450 12A4, MITOCHONDRIAL-RELATED"/>
    <property type="match status" value="1"/>
</dbReference>
<evidence type="ECO:0000313" key="11">
    <source>
        <dbReference type="EMBL" id="TFY68014.1"/>
    </source>
</evidence>
<organism evidence="11 12">
    <name type="scientific">Dentipellis fragilis</name>
    <dbReference type="NCBI Taxonomy" id="205917"/>
    <lineage>
        <taxon>Eukaryota</taxon>
        <taxon>Fungi</taxon>
        <taxon>Dikarya</taxon>
        <taxon>Basidiomycota</taxon>
        <taxon>Agaricomycotina</taxon>
        <taxon>Agaricomycetes</taxon>
        <taxon>Russulales</taxon>
        <taxon>Hericiaceae</taxon>
        <taxon>Dentipellis</taxon>
    </lineage>
</organism>
<gene>
    <name evidence="11" type="ORF">EVG20_g3720</name>
</gene>
<protein>
    <recommendedName>
        <fullName evidence="13">Cytochrome P450</fullName>
    </recommendedName>
</protein>
<dbReference type="GO" id="GO:0004497">
    <property type="term" value="F:monooxygenase activity"/>
    <property type="evidence" value="ECO:0007669"/>
    <property type="project" value="UniProtKB-KW"/>
</dbReference>
<keyword evidence="12" id="KW-1185">Reference proteome</keyword>
<proteinExistence type="inferred from homology"/>
<sequence length="530" mass="59456">MKQAHLRKIPGPAPASYVSGNLGQLFHPSAEQFQIDISVELGSVIQVQGFLGPSVSKDIQLLVSDSRAVQHILVKDKHAYDDALVFVQYGLFLLICSALLDAVVPQVQRAGDQHRRQRKIVNPAFSTKHLRTLTPVFCDVARQFRTKLLANILDSNSHGEPKELDILDWMTRLSLELVGEGGLGYSFGTINDTQNEYTQSLKDVTPILSDLHIFREFLPWVVKVGSAQFRRYVAEIIPWKTLHQLLRVTDAMYESSKRIVEEKQDLLLHGDNIMEQDIAEGKDLMSVLLRANNHASEGSRLSDEEMIAQTTIIAFAAMDTVSSVLCRILQNLALHPSAQDRLRSELNEAINAKGDLDYDDLYALPYLDAICRETLRLYPPVPIFFRTTREDVVMPLAEPIQGTDGNLIHEVMIPNDTTVFINALGANRDPSVWGPDAHMWKPDRWLEPLPSKTRIPGVYSNLLTFSDGPRACIGFKFAELEMKVVLVKLLSSLRFEVSKPVIWRYGMVMSLALEGDPNSKPQLPLRISAA</sequence>
<evidence type="ECO:0000256" key="10">
    <source>
        <dbReference type="RuleBase" id="RU000461"/>
    </source>
</evidence>
<evidence type="ECO:0000256" key="1">
    <source>
        <dbReference type="ARBA" id="ARBA00001971"/>
    </source>
</evidence>
<dbReference type="AlphaFoldDB" id="A0A4Y9Z062"/>
<dbReference type="GO" id="GO:0005506">
    <property type="term" value="F:iron ion binding"/>
    <property type="evidence" value="ECO:0007669"/>
    <property type="project" value="InterPro"/>
</dbReference>
<dbReference type="OrthoDB" id="1470350at2759"/>
<dbReference type="GO" id="GO:0020037">
    <property type="term" value="F:heme binding"/>
    <property type="evidence" value="ECO:0007669"/>
    <property type="project" value="InterPro"/>
</dbReference>
<dbReference type="Gene3D" id="1.10.630.10">
    <property type="entry name" value="Cytochrome P450"/>
    <property type="match status" value="1"/>
</dbReference>
<keyword evidence="4 9" id="KW-0349">Heme</keyword>
<dbReference type="EMBL" id="SEOQ01000174">
    <property type="protein sequence ID" value="TFY68014.1"/>
    <property type="molecule type" value="Genomic_DNA"/>
</dbReference>
<dbReference type="PANTHER" id="PTHR24305">
    <property type="entry name" value="CYTOCHROME P450"/>
    <property type="match status" value="1"/>
</dbReference>
<evidence type="ECO:0008006" key="13">
    <source>
        <dbReference type="Google" id="ProtNLM"/>
    </source>
</evidence>
<comment type="caution">
    <text evidence="11">The sequence shown here is derived from an EMBL/GenBank/DDBJ whole genome shotgun (WGS) entry which is preliminary data.</text>
</comment>
<accession>A0A4Y9Z062</accession>
<dbReference type="SUPFAM" id="SSF48264">
    <property type="entry name" value="Cytochrome P450"/>
    <property type="match status" value="1"/>
</dbReference>
<dbReference type="InterPro" id="IPR001128">
    <property type="entry name" value="Cyt_P450"/>
</dbReference>
<comment type="similarity">
    <text evidence="3 10">Belongs to the cytochrome P450 family.</text>
</comment>
<dbReference type="PRINTS" id="PR00463">
    <property type="entry name" value="EP450I"/>
</dbReference>
<keyword evidence="8 10" id="KW-0503">Monooxygenase</keyword>
<dbReference type="Pfam" id="PF00067">
    <property type="entry name" value="p450"/>
    <property type="match status" value="1"/>
</dbReference>
<evidence type="ECO:0000256" key="3">
    <source>
        <dbReference type="ARBA" id="ARBA00010617"/>
    </source>
</evidence>
<evidence type="ECO:0000256" key="9">
    <source>
        <dbReference type="PIRSR" id="PIRSR602401-1"/>
    </source>
</evidence>
<evidence type="ECO:0000256" key="6">
    <source>
        <dbReference type="ARBA" id="ARBA00023002"/>
    </source>
</evidence>
<dbReference type="PROSITE" id="PS00086">
    <property type="entry name" value="CYTOCHROME_P450"/>
    <property type="match status" value="1"/>
</dbReference>
<evidence type="ECO:0000256" key="7">
    <source>
        <dbReference type="ARBA" id="ARBA00023004"/>
    </source>
</evidence>
<feature type="binding site" description="axial binding residue" evidence="9">
    <location>
        <position position="472"/>
    </location>
    <ligand>
        <name>heme</name>
        <dbReference type="ChEBI" id="CHEBI:30413"/>
    </ligand>
    <ligandPart>
        <name>Fe</name>
        <dbReference type="ChEBI" id="CHEBI:18248"/>
    </ligandPart>
</feature>
<evidence type="ECO:0000256" key="8">
    <source>
        <dbReference type="ARBA" id="ARBA00023033"/>
    </source>
</evidence>